<gene>
    <name evidence="6" type="ORF">Vretimale_14991</name>
</gene>
<dbReference type="SMART" id="SM00338">
    <property type="entry name" value="BRLZ"/>
    <property type="match status" value="1"/>
</dbReference>
<dbReference type="InterPro" id="IPR004827">
    <property type="entry name" value="bZIP"/>
</dbReference>
<evidence type="ECO:0000256" key="1">
    <source>
        <dbReference type="ARBA" id="ARBA00023015"/>
    </source>
</evidence>
<evidence type="ECO:0000256" key="4">
    <source>
        <dbReference type="SAM" id="MobiDB-lite"/>
    </source>
</evidence>
<accession>A0A8J4LVA0</accession>
<feature type="compositionally biased region" description="Low complexity" evidence="4">
    <location>
        <begin position="234"/>
        <end position="247"/>
    </location>
</feature>
<dbReference type="CDD" id="cd14703">
    <property type="entry name" value="bZIP_plant_RF2"/>
    <property type="match status" value="1"/>
</dbReference>
<name>A0A8J4LVA0_9CHLO</name>
<feature type="region of interest" description="Disordered" evidence="4">
    <location>
        <begin position="49"/>
        <end position="71"/>
    </location>
</feature>
<feature type="compositionally biased region" description="Low complexity" evidence="4">
    <location>
        <begin position="531"/>
        <end position="542"/>
    </location>
</feature>
<reference evidence="6" key="1">
    <citation type="journal article" date="2021" name="Proc. Natl. Acad. Sci. U.S.A.">
        <title>Three genomes in the algal genus Volvox reveal the fate of a haploid sex-determining region after a transition to homothallism.</title>
        <authorList>
            <person name="Yamamoto K."/>
            <person name="Hamaji T."/>
            <person name="Kawai-Toyooka H."/>
            <person name="Matsuzaki R."/>
            <person name="Takahashi F."/>
            <person name="Nishimura Y."/>
            <person name="Kawachi M."/>
            <person name="Noguchi H."/>
            <person name="Minakuchi Y."/>
            <person name="Umen J.G."/>
            <person name="Toyoda A."/>
            <person name="Nozaki H."/>
        </authorList>
    </citation>
    <scope>NUCLEOTIDE SEQUENCE</scope>
    <source>
        <strain evidence="6">NIES-3785</strain>
    </source>
</reference>
<feature type="region of interest" description="Disordered" evidence="4">
    <location>
        <begin position="223"/>
        <end position="264"/>
    </location>
</feature>
<keyword evidence="1" id="KW-0805">Transcription regulation</keyword>
<protein>
    <recommendedName>
        <fullName evidence="5">BZIP domain-containing protein</fullName>
    </recommendedName>
</protein>
<dbReference type="EMBL" id="BNCQ01000039">
    <property type="protein sequence ID" value="GIM11517.1"/>
    <property type="molecule type" value="Genomic_DNA"/>
</dbReference>
<feature type="compositionally biased region" description="Low complexity" evidence="4">
    <location>
        <begin position="640"/>
        <end position="663"/>
    </location>
</feature>
<feature type="compositionally biased region" description="Low complexity" evidence="4">
    <location>
        <begin position="465"/>
        <end position="476"/>
    </location>
</feature>
<dbReference type="PANTHER" id="PTHR46391">
    <property type="entry name" value="BASIC LEUCINE ZIPPER 34"/>
    <property type="match status" value="1"/>
</dbReference>
<feature type="compositionally biased region" description="Low complexity" evidence="4">
    <location>
        <begin position="688"/>
        <end position="707"/>
    </location>
</feature>
<dbReference type="Gene3D" id="1.20.5.170">
    <property type="match status" value="1"/>
</dbReference>
<dbReference type="InterPro" id="IPR046347">
    <property type="entry name" value="bZIP_sf"/>
</dbReference>
<feature type="region of interest" description="Disordered" evidence="4">
    <location>
        <begin position="465"/>
        <end position="491"/>
    </location>
</feature>
<keyword evidence="3" id="KW-0539">Nucleus</keyword>
<dbReference type="PANTHER" id="PTHR46391:SF35">
    <property type="entry name" value="BASIC LEUCINE ZIPPER 34-LIKE ISOFORM X1"/>
    <property type="match status" value="1"/>
</dbReference>
<dbReference type="GO" id="GO:0003700">
    <property type="term" value="F:DNA-binding transcription factor activity"/>
    <property type="evidence" value="ECO:0007669"/>
    <property type="project" value="InterPro"/>
</dbReference>
<proteinExistence type="predicted"/>
<sequence length="1028" mass="101320">MLGEQAAKDSVGNGRRRFHHRKSASDTLAFAASAFFNELPSPIAQPCAVTSTAGPAANRSTEDGGAETQPSSYTFRMGFGPSDVLEVLKDMDEDELEFDVDDLCVDDLDVEGEEDVVVCDVGDADPDADADVGLDVDVRGIPSHVATTADAEATLGLSAAPARPATVATLSAAATAALEQPTPSLSRQPQQHQQDLHLCSSAADSRLGSSPCGGAGGGGGGYTSGGSNGRRRQSASCAAPGAPSAAPGAGGARSSRHVRHPSDPSVWPAAPVLVDKPLSEFAGQTRANALDPSQLDPKRAKRIIANRQSAHRSRMKKLQVIQDLEQQVTAAKSVTDSSRQQVAAAAARRRELLLAALEAHCQLEGLRREAAAAAAVQAALVSELHSLGAAAAQGTSVCPEHEVHTHAYAHVQVHGHVAAAAAVPAAAVAAEVTSWGGDNATGGGGGVAAETVMVDGGVPAVEGGGVPAAVGSGDVGTPPPPSPLGLAGPERPLGGSAAVTLGSTAAPLPAAVVGASAITIVPGLPDVLFSDSSAPPSSSRSAGPHLTNSWRQLSSSSGRSETGVTSASRLVPGLAPTCGAGTLDPSESSLPPTAAANMCSGNPGGSIPAGAAGAGGGGGTALMIGAGLCTAGVKTEFQQEQWRQQQQEEQQQAQHPAATAAAAMSGLHPLIPGGFFHGSHPHPSSGPALLATASGPAHAASAAVAGTDGPVSTAGVTQASPHLPAGLSTGSSAAASSALCFTTQPTPTAQHMPVAVPFSGGAAGDMHPHGHVFFEAQAPQGGPQDPVQPPPPPHGGRVPSRPVHRRHFSAGCAVEQRSPLAQLWSGGVRGGCFGESLLGTAPLAVAGPLPTSAAPFPVVPACGSRTPSFTSTTNPSIITTITSASAGGAGAGAGAADTEMAPAGGDPVAADPLQLRMRLSASSAHQLAPPLFTASAAGPWQGPGYSCGNSKAGLHGLELSAVLGPAAADGSGLATGVGGDGSPMALDGGPADSLMPDSPNVEDFLVKEEVGTGVGSTAGGPCCMAQGV</sequence>
<keyword evidence="2" id="KW-0804">Transcription</keyword>
<comment type="caution">
    <text evidence="6">The sequence shown here is derived from an EMBL/GenBank/DDBJ whole genome shotgun (WGS) entry which is preliminary data.</text>
</comment>
<dbReference type="PROSITE" id="PS00036">
    <property type="entry name" value="BZIP_BASIC"/>
    <property type="match status" value="1"/>
</dbReference>
<evidence type="ECO:0000313" key="7">
    <source>
        <dbReference type="Proteomes" id="UP000722791"/>
    </source>
</evidence>
<organism evidence="6 7">
    <name type="scientific">Volvox reticuliferus</name>
    <dbReference type="NCBI Taxonomy" id="1737510"/>
    <lineage>
        <taxon>Eukaryota</taxon>
        <taxon>Viridiplantae</taxon>
        <taxon>Chlorophyta</taxon>
        <taxon>core chlorophytes</taxon>
        <taxon>Chlorophyceae</taxon>
        <taxon>CS clade</taxon>
        <taxon>Chlamydomonadales</taxon>
        <taxon>Volvocaceae</taxon>
        <taxon>Volvox</taxon>
    </lineage>
</organism>
<evidence type="ECO:0000256" key="2">
    <source>
        <dbReference type="ARBA" id="ARBA00023163"/>
    </source>
</evidence>
<feature type="domain" description="BZIP" evidence="5">
    <location>
        <begin position="301"/>
        <end position="316"/>
    </location>
</feature>
<dbReference type="InterPro" id="IPR044759">
    <property type="entry name" value="bZIP_RF2"/>
</dbReference>
<evidence type="ECO:0000256" key="3">
    <source>
        <dbReference type="ARBA" id="ARBA00023242"/>
    </source>
</evidence>
<feature type="region of interest" description="Disordered" evidence="4">
    <location>
        <begin position="777"/>
        <end position="802"/>
    </location>
</feature>
<dbReference type="Proteomes" id="UP000722791">
    <property type="component" value="Unassembled WGS sequence"/>
</dbReference>
<dbReference type="Pfam" id="PF07716">
    <property type="entry name" value="bZIP_2"/>
    <property type="match status" value="1"/>
</dbReference>
<evidence type="ECO:0000259" key="5">
    <source>
        <dbReference type="PROSITE" id="PS00036"/>
    </source>
</evidence>
<feature type="region of interest" description="Disordered" evidence="4">
    <location>
        <begin position="640"/>
        <end position="729"/>
    </location>
</feature>
<feature type="compositionally biased region" description="Low complexity" evidence="4">
    <location>
        <begin position="549"/>
        <end position="566"/>
    </location>
</feature>
<dbReference type="SUPFAM" id="SSF57959">
    <property type="entry name" value="Leucine zipper domain"/>
    <property type="match status" value="1"/>
</dbReference>
<dbReference type="InterPro" id="IPR052483">
    <property type="entry name" value="bZIP_transcription_regulators"/>
</dbReference>
<feature type="region of interest" description="Disordered" evidence="4">
    <location>
        <begin position="531"/>
        <end position="573"/>
    </location>
</feature>
<dbReference type="AlphaFoldDB" id="A0A8J4LVA0"/>
<evidence type="ECO:0000313" key="6">
    <source>
        <dbReference type="EMBL" id="GIM11517.1"/>
    </source>
</evidence>